<name>A0AAX7UJ51_ASTCA</name>
<dbReference type="InterPro" id="IPR000719">
    <property type="entry name" value="Prot_kinase_dom"/>
</dbReference>
<dbReference type="AlphaFoldDB" id="A0AAX7UJ51"/>
<dbReference type="FunFam" id="1.10.510.10:FF:000001">
    <property type="entry name" value="Calcium/calmodulin-dependent protein kinase type II subunit delta"/>
    <property type="match status" value="1"/>
</dbReference>
<comment type="similarity">
    <text evidence="1">Belongs to the protein kinase superfamily. CAMK Ser/Thr protein kinase family. CaMK subfamily.</text>
</comment>
<evidence type="ECO:0000256" key="1">
    <source>
        <dbReference type="ARBA" id="ARBA00005354"/>
    </source>
</evidence>
<comment type="subunit">
    <text evidence="11">CAMK2 is composed of four different chains: alpha, beta, gamma, and delta. The different isoforms assemble into homo- or heteromultimeric holoenzymes composed of 8 to 12 subunits.</text>
</comment>
<evidence type="ECO:0000256" key="4">
    <source>
        <dbReference type="ARBA" id="ARBA00022553"/>
    </source>
</evidence>
<dbReference type="SUPFAM" id="SSF56112">
    <property type="entry name" value="Protein kinase-like (PK-like)"/>
    <property type="match status" value="1"/>
</dbReference>
<evidence type="ECO:0000256" key="2">
    <source>
        <dbReference type="ARBA" id="ARBA00012434"/>
    </source>
</evidence>
<keyword evidence="7" id="KW-0112">Calmodulin-binding</keyword>
<protein>
    <recommendedName>
        <fullName evidence="2">calcium/calmodulin-dependent protein kinase</fullName>
        <ecNumber evidence="2">2.7.11.17</ecNumber>
    </recommendedName>
</protein>
<dbReference type="FunFam" id="3.30.200.20:FF:000239">
    <property type="entry name" value="Calcium/calmodulin-dependent protein kinase type II subunit beta"/>
    <property type="match status" value="1"/>
</dbReference>
<dbReference type="Gene3D" id="3.10.450.50">
    <property type="match status" value="1"/>
</dbReference>
<dbReference type="InterPro" id="IPR032710">
    <property type="entry name" value="NTF2-like_dom_sf"/>
</dbReference>
<dbReference type="FunFam" id="3.10.450.50:FF:000001">
    <property type="entry name" value="calcium/calmodulin-dependent protein kinase type II subunit gamma isoform X1"/>
    <property type="match status" value="1"/>
</dbReference>
<dbReference type="SMART" id="SM00220">
    <property type="entry name" value="S_TKc"/>
    <property type="match status" value="1"/>
</dbReference>
<dbReference type="GO" id="GO:0004683">
    <property type="term" value="F:calcium/calmodulin-dependent protein kinase activity"/>
    <property type="evidence" value="ECO:0007669"/>
    <property type="project" value="UniProtKB-EC"/>
</dbReference>
<evidence type="ECO:0000256" key="5">
    <source>
        <dbReference type="ARBA" id="ARBA00022679"/>
    </source>
</evidence>
<dbReference type="Proteomes" id="UP000265100">
    <property type="component" value="Chromosome 8"/>
</dbReference>
<dbReference type="EC" id="2.7.11.17" evidence="2"/>
<feature type="domain" description="Protein kinase" evidence="12">
    <location>
        <begin position="14"/>
        <end position="272"/>
    </location>
</feature>
<comment type="function">
    <text evidence="10">CaM-kinase II (CAMK2) is a prominent kinase in the central nervous system.</text>
</comment>
<dbReference type="Gene3D" id="1.10.510.10">
    <property type="entry name" value="Transferase(Phosphotransferase) domain 1"/>
    <property type="match status" value="1"/>
</dbReference>
<keyword evidence="6" id="KW-0418">Kinase</keyword>
<evidence type="ECO:0000256" key="11">
    <source>
        <dbReference type="ARBA" id="ARBA00064333"/>
    </source>
</evidence>
<dbReference type="PROSITE" id="PS50011">
    <property type="entry name" value="PROTEIN_KINASE_DOM"/>
    <property type="match status" value="1"/>
</dbReference>
<evidence type="ECO:0000256" key="8">
    <source>
        <dbReference type="ARBA" id="ARBA00047307"/>
    </source>
</evidence>
<dbReference type="PROSITE" id="PS00108">
    <property type="entry name" value="PROTEIN_KINASE_ST"/>
    <property type="match status" value="1"/>
</dbReference>
<evidence type="ECO:0000313" key="13">
    <source>
        <dbReference type="Ensembl" id="ENSACLP00000069953.1"/>
    </source>
</evidence>
<dbReference type="Gene3D" id="3.30.200.20">
    <property type="entry name" value="Phosphorylase Kinase, domain 1"/>
    <property type="match status" value="1"/>
</dbReference>
<reference evidence="13" key="3">
    <citation type="submission" date="2025-09" db="UniProtKB">
        <authorList>
            <consortium name="Ensembl"/>
        </authorList>
    </citation>
    <scope>IDENTIFICATION</scope>
</reference>
<comment type="catalytic activity">
    <reaction evidence="8">
        <text>L-threonyl-[protein] + ATP = O-phospho-L-threonyl-[protein] + ADP + H(+)</text>
        <dbReference type="Rhea" id="RHEA:46608"/>
        <dbReference type="Rhea" id="RHEA-COMP:11060"/>
        <dbReference type="Rhea" id="RHEA-COMP:11605"/>
        <dbReference type="ChEBI" id="CHEBI:15378"/>
        <dbReference type="ChEBI" id="CHEBI:30013"/>
        <dbReference type="ChEBI" id="CHEBI:30616"/>
        <dbReference type="ChEBI" id="CHEBI:61977"/>
        <dbReference type="ChEBI" id="CHEBI:456216"/>
        <dbReference type="EC" id="2.7.11.17"/>
    </reaction>
</comment>
<dbReference type="Pfam" id="PF08332">
    <property type="entry name" value="CaMKII_AD"/>
    <property type="match status" value="1"/>
</dbReference>
<evidence type="ECO:0000256" key="7">
    <source>
        <dbReference type="ARBA" id="ARBA00022860"/>
    </source>
</evidence>
<dbReference type="GO" id="GO:0005516">
    <property type="term" value="F:calmodulin binding"/>
    <property type="evidence" value="ECO:0007669"/>
    <property type="project" value="UniProtKB-KW"/>
</dbReference>
<evidence type="ECO:0000256" key="3">
    <source>
        <dbReference type="ARBA" id="ARBA00022527"/>
    </source>
</evidence>
<dbReference type="InterPro" id="IPR011009">
    <property type="entry name" value="Kinase-like_dom_sf"/>
</dbReference>
<reference evidence="13" key="1">
    <citation type="submission" date="2018-05" db="EMBL/GenBank/DDBJ databases">
        <authorList>
            <person name="Datahose"/>
        </authorList>
    </citation>
    <scope>NUCLEOTIDE SEQUENCE</scope>
</reference>
<comment type="catalytic activity">
    <reaction evidence="9">
        <text>L-seryl-[protein] + ATP = O-phospho-L-seryl-[protein] + ADP + H(+)</text>
        <dbReference type="Rhea" id="RHEA:17989"/>
        <dbReference type="Rhea" id="RHEA-COMP:9863"/>
        <dbReference type="Rhea" id="RHEA-COMP:11604"/>
        <dbReference type="ChEBI" id="CHEBI:15378"/>
        <dbReference type="ChEBI" id="CHEBI:29999"/>
        <dbReference type="ChEBI" id="CHEBI:30616"/>
        <dbReference type="ChEBI" id="CHEBI:83421"/>
        <dbReference type="ChEBI" id="CHEBI:456216"/>
        <dbReference type="EC" id="2.7.11.17"/>
    </reaction>
</comment>
<dbReference type="InterPro" id="IPR013543">
    <property type="entry name" value="Ca/CaM-dep_prot_kinase-assoc"/>
</dbReference>
<dbReference type="Pfam" id="PF00069">
    <property type="entry name" value="Pkinase"/>
    <property type="match status" value="1"/>
</dbReference>
<evidence type="ECO:0000313" key="14">
    <source>
        <dbReference type="Proteomes" id="UP000265100"/>
    </source>
</evidence>
<evidence type="ECO:0000259" key="12">
    <source>
        <dbReference type="PROSITE" id="PS50011"/>
    </source>
</evidence>
<dbReference type="CDD" id="cd14086">
    <property type="entry name" value="STKc_CaMKII"/>
    <property type="match status" value="1"/>
</dbReference>
<dbReference type="GeneTree" id="ENSGT00940000156481"/>
<keyword evidence="5" id="KW-0808">Transferase</keyword>
<keyword evidence="14" id="KW-1185">Reference proteome</keyword>
<organism evidence="13 14">
    <name type="scientific">Astatotilapia calliptera</name>
    <name type="common">Eastern happy</name>
    <name type="synonym">Chromis callipterus</name>
    <dbReference type="NCBI Taxonomy" id="8154"/>
    <lineage>
        <taxon>Eukaryota</taxon>
        <taxon>Metazoa</taxon>
        <taxon>Chordata</taxon>
        <taxon>Craniata</taxon>
        <taxon>Vertebrata</taxon>
        <taxon>Euteleostomi</taxon>
        <taxon>Actinopterygii</taxon>
        <taxon>Neopterygii</taxon>
        <taxon>Teleostei</taxon>
        <taxon>Neoteleostei</taxon>
        <taxon>Acanthomorphata</taxon>
        <taxon>Ovalentaria</taxon>
        <taxon>Cichlomorphae</taxon>
        <taxon>Cichliformes</taxon>
        <taxon>Cichlidae</taxon>
        <taxon>African cichlids</taxon>
        <taxon>Pseudocrenilabrinae</taxon>
        <taxon>Haplochromini</taxon>
        <taxon>Astatotilapia</taxon>
    </lineage>
</organism>
<dbReference type="Ensembl" id="ENSACLT00000079218.1">
    <property type="protein sequence ID" value="ENSACLP00000069953.1"/>
    <property type="gene ID" value="ENSACLG00000000545.2"/>
</dbReference>
<accession>A0AAX7UJ51</accession>
<dbReference type="SUPFAM" id="SSF54427">
    <property type="entry name" value="NTF2-like"/>
    <property type="match status" value="1"/>
</dbReference>
<evidence type="ECO:0000256" key="10">
    <source>
        <dbReference type="ARBA" id="ARBA00056581"/>
    </source>
</evidence>
<keyword evidence="4" id="KW-0597">Phosphoprotein</keyword>
<evidence type="ECO:0000256" key="6">
    <source>
        <dbReference type="ARBA" id="ARBA00022777"/>
    </source>
</evidence>
<evidence type="ECO:0000256" key="9">
    <source>
        <dbReference type="ARBA" id="ARBA00047430"/>
    </source>
</evidence>
<dbReference type="PANTHER" id="PTHR24347">
    <property type="entry name" value="SERINE/THREONINE-PROTEIN KINASE"/>
    <property type="match status" value="1"/>
</dbReference>
<dbReference type="GO" id="GO:0005524">
    <property type="term" value="F:ATP binding"/>
    <property type="evidence" value="ECO:0007669"/>
    <property type="project" value="InterPro"/>
</dbReference>
<reference evidence="13" key="2">
    <citation type="submission" date="2025-08" db="UniProtKB">
        <authorList>
            <consortium name="Ensembl"/>
        </authorList>
    </citation>
    <scope>IDENTIFICATION</scope>
</reference>
<keyword evidence="3" id="KW-0723">Serine/threonine-protein kinase</keyword>
<proteinExistence type="inferred from homology"/>
<dbReference type="InterPro" id="IPR008271">
    <property type="entry name" value="Ser/Thr_kinase_AS"/>
</dbReference>
<sequence length="530" mass="59810">QQTTATCRCSFKCHTLCVCACVGAFSVVRRCVKKSSGQEYAAKIINTKKLSARDHQKLEREARICRLLKHPNIVRLHDSISEEGFHYLVFDLVTGGELFEDIVAREYYSEADASHCISQILESVNHIHQHDIVHRDLKPENLLLASKMKGAAVKLADFGLAIEVQGDQQAWFGFAGTPGYLSPEVLRKDPYGKPVDIWACGVILYILLVGYPPFWDEDQHKLYQQIKAGAYDFPSPEWDTVTPEAKNLINQMLTINPAKRITAEQALKHPWICVSIHLNDHRIDLHNFLMGRQHTNSAAAASSTASLAQEGTSQRHAHPLPLYIHNYFLSWDRVGPHHHPPNPACSLCKHPHQHTHPQAYKMSLCRNPPHCYCLTFQLASHQLPSVCLFLSLVLSAARKQEIIKITEQLIEAINNGDFDAYTRICDPGLTSFEPEALGNLVEGMDFHKFYFENLLSKNSKPVHTTLLNPHVHLIGEDAACIAYIRLTQFVDSTGRPRSSQSEETRVWHRRDGKWLNVHFHCSGAPAAPLQ</sequence>